<dbReference type="Pfam" id="PF08718">
    <property type="entry name" value="GLTP"/>
    <property type="match status" value="1"/>
</dbReference>
<dbReference type="PANTHER" id="PTHR10219">
    <property type="entry name" value="GLYCOLIPID TRANSFER PROTEIN-RELATED"/>
    <property type="match status" value="1"/>
</dbReference>
<dbReference type="InterPro" id="IPR014830">
    <property type="entry name" value="Glycolipid_transfer_prot_dom"/>
</dbReference>
<dbReference type="GO" id="GO:0032691">
    <property type="term" value="P:negative regulation of interleukin-1 beta production"/>
    <property type="evidence" value="ECO:0007669"/>
    <property type="project" value="UniProtKB-ARBA"/>
</dbReference>
<gene>
    <name evidence="4" type="primary">LOC111134666</name>
</gene>
<organism evidence="3 4">
    <name type="scientific">Crassostrea virginica</name>
    <name type="common">Eastern oyster</name>
    <dbReference type="NCBI Taxonomy" id="6565"/>
    <lineage>
        <taxon>Eukaryota</taxon>
        <taxon>Metazoa</taxon>
        <taxon>Spiralia</taxon>
        <taxon>Lophotrochozoa</taxon>
        <taxon>Mollusca</taxon>
        <taxon>Bivalvia</taxon>
        <taxon>Autobranchia</taxon>
        <taxon>Pteriomorphia</taxon>
        <taxon>Ostreida</taxon>
        <taxon>Ostreoidea</taxon>
        <taxon>Ostreidae</taxon>
        <taxon>Crassostrea</taxon>
    </lineage>
</organism>
<dbReference type="Gene3D" id="1.10.3520.10">
    <property type="entry name" value="Glycolipid transfer protein"/>
    <property type="match status" value="1"/>
</dbReference>
<feature type="domain" description="Glycolipid transfer protein" evidence="2">
    <location>
        <begin position="34"/>
        <end position="178"/>
    </location>
</feature>
<keyword evidence="3" id="KW-1185">Reference proteome</keyword>
<dbReference type="SUPFAM" id="SSF110004">
    <property type="entry name" value="Glycolipid transfer protein, GLTP"/>
    <property type="match status" value="1"/>
</dbReference>
<dbReference type="InterPro" id="IPR036497">
    <property type="entry name" value="GLTP_sf"/>
</dbReference>
<evidence type="ECO:0000313" key="4">
    <source>
        <dbReference type="RefSeq" id="XP_022339626.1"/>
    </source>
</evidence>
<name>A0A8B8EJ13_CRAVI</name>
<dbReference type="GO" id="GO:1902387">
    <property type="term" value="F:ceramide 1-phosphate binding"/>
    <property type="evidence" value="ECO:0007669"/>
    <property type="project" value="TreeGrafter"/>
</dbReference>
<protein>
    <submittedName>
        <fullName evidence="4">Ceramide-1-phosphate transfer protein-like</fullName>
    </submittedName>
</protein>
<dbReference type="AlphaFoldDB" id="A0A8B8EJ13"/>
<evidence type="ECO:0000256" key="1">
    <source>
        <dbReference type="ARBA" id="ARBA00007148"/>
    </source>
</evidence>
<dbReference type="FunFam" id="1.10.3520.10:FF:000002">
    <property type="entry name" value="Ceramide-1-phosphate transfer protein"/>
    <property type="match status" value="1"/>
</dbReference>
<evidence type="ECO:0000313" key="3">
    <source>
        <dbReference type="Proteomes" id="UP000694844"/>
    </source>
</evidence>
<dbReference type="OrthoDB" id="116883at2759"/>
<dbReference type="GO" id="GO:1902388">
    <property type="term" value="F:ceramide 1-phosphate transfer activity"/>
    <property type="evidence" value="ECO:0007669"/>
    <property type="project" value="TreeGrafter"/>
</dbReference>
<dbReference type="KEGG" id="cvn:111134666"/>
<dbReference type="Proteomes" id="UP000694844">
    <property type="component" value="Chromosome 5"/>
</dbReference>
<dbReference type="GO" id="GO:0016020">
    <property type="term" value="C:membrane"/>
    <property type="evidence" value="ECO:0007669"/>
    <property type="project" value="TreeGrafter"/>
</dbReference>
<comment type="similarity">
    <text evidence="1">Belongs to the GLTP family.</text>
</comment>
<dbReference type="GeneID" id="111134666"/>
<evidence type="ECO:0000259" key="2">
    <source>
        <dbReference type="Pfam" id="PF08718"/>
    </source>
</evidence>
<sequence>MAEFPVGVKHDFDLEVVHRGFIQCHQINDQLIMSGYLEAYHELNRFFRLNGRLFGFVADDLEEKIHILESHMKGPNGQHYTTVQSMIDFEVANNITKVKHTLPSGSRSLLRLHRGLEFILEFMGRLGKSSDDMRSSTIAAETYKDTLSNYHPWIIQKMAGLAMYMLPSRRKLFETMCKHDYTHALELLDSVVAAGKPIYAKTQDIFAYHNLLDLP</sequence>
<accession>A0A8B8EJ13</accession>
<dbReference type="PANTHER" id="PTHR10219:SF43">
    <property type="entry name" value="GLYCOLIPID TRANSFER PROTEIN DOMAIN-CONTAINING PROTEIN"/>
    <property type="match status" value="1"/>
</dbReference>
<dbReference type="GO" id="GO:0005829">
    <property type="term" value="C:cytosol"/>
    <property type="evidence" value="ECO:0007669"/>
    <property type="project" value="TreeGrafter"/>
</dbReference>
<dbReference type="RefSeq" id="XP_022339626.1">
    <property type="nucleotide sequence ID" value="XM_022483918.1"/>
</dbReference>
<proteinExistence type="inferred from homology"/>
<reference evidence="4" key="1">
    <citation type="submission" date="2025-08" db="UniProtKB">
        <authorList>
            <consortium name="RefSeq"/>
        </authorList>
    </citation>
    <scope>IDENTIFICATION</scope>
    <source>
        <tissue evidence="4">Whole sample</tissue>
    </source>
</reference>